<dbReference type="InterPro" id="IPR013088">
    <property type="entry name" value="Znf_NHR/GATA"/>
</dbReference>
<evidence type="ECO:0000256" key="1">
    <source>
        <dbReference type="PROSITE-ProRule" id="PRU00094"/>
    </source>
</evidence>
<proteinExistence type="predicted"/>
<dbReference type="AlphaFoldDB" id="A0A9P6Y8W6"/>
<dbReference type="PROSITE" id="PS50114">
    <property type="entry name" value="GATA_ZN_FINGER_2"/>
    <property type="match status" value="1"/>
</dbReference>
<name>A0A9P6Y8W6_RHIOR</name>
<evidence type="ECO:0000313" key="5">
    <source>
        <dbReference type="Proteomes" id="UP000717996"/>
    </source>
</evidence>
<feature type="domain" description="GATA-type" evidence="3">
    <location>
        <begin position="307"/>
        <end position="325"/>
    </location>
</feature>
<gene>
    <name evidence="4" type="ORF">G6F51_007614</name>
</gene>
<comment type="caution">
    <text evidence="4">The sequence shown here is derived from an EMBL/GenBank/DDBJ whole genome shotgun (WGS) entry which is preliminary data.</text>
</comment>
<dbReference type="GO" id="GO:0008270">
    <property type="term" value="F:zinc ion binding"/>
    <property type="evidence" value="ECO:0007669"/>
    <property type="project" value="UniProtKB-KW"/>
</dbReference>
<keyword evidence="1" id="KW-0862">Zinc</keyword>
<reference evidence="4" key="1">
    <citation type="journal article" date="2020" name="Microb. Genom.">
        <title>Genetic diversity of clinical and environmental Mucorales isolates obtained from an investigation of mucormycosis cases among solid organ transplant recipients.</title>
        <authorList>
            <person name="Nguyen M.H."/>
            <person name="Kaul D."/>
            <person name="Muto C."/>
            <person name="Cheng S.J."/>
            <person name="Richter R.A."/>
            <person name="Bruno V.M."/>
            <person name="Liu G."/>
            <person name="Beyhan S."/>
            <person name="Sundermann A.J."/>
            <person name="Mounaud S."/>
            <person name="Pasculle A.W."/>
            <person name="Nierman W.C."/>
            <person name="Driscoll E."/>
            <person name="Cumbie R."/>
            <person name="Clancy C.J."/>
            <person name="Dupont C.L."/>
        </authorList>
    </citation>
    <scope>NUCLEOTIDE SEQUENCE</scope>
    <source>
        <strain evidence="4">GL16</strain>
    </source>
</reference>
<evidence type="ECO:0000313" key="4">
    <source>
        <dbReference type="EMBL" id="KAG1541891.1"/>
    </source>
</evidence>
<dbReference type="GO" id="GO:0043565">
    <property type="term" value="F:sequence-specific DNA binding"/>
    <property type="evidence" value="ECO:0007669"/>
    <property type="project" value="InterPro"/>
</dbReference>
<dbReference type="EMBL" id="JAANIT010001157">
    <property type="protein sequence ID" value="KAG1541891.1"/>
    <property type="molecule type" value="Genomic_DNA"/>
</dbReference>
<dbReference type="Gene3D" id="3.30.50.10">
    <property type="entry name" value="Erythroid Transcription Factor GATA-1, subunit A"/>
    <property type="match status" value="1"/>
</dbReference>
<dbReference type="OrthoDB" id="2162994at2759"/>
<dbReference type="InterPro" id="IPR000679">
    <property type="entry name" value="Znf_GATA"/>
</dbReference>
<accession>A0A9P6Y8W6</accession>
<keyword evidence="1" id="KW-0479">Metal-binding</keyword>
<evidence type="ECO:0000256" key="2">
    <source>
        <dbReference type="SAM" id="MobiDB-lite"/>
    </source>
</evidence>
<dbReference type="GO" id="GO:0006355">
    <property type="term" value="P:regulation of DNA-templated transcription"/>
    <property type="evidence" value="ECO:0007669"/>
    <property type="project" value="InterPro"/>
</dbReference>
<sequence>MISDLHITPDIKVQDVLKDKSIFDLMHPNEVELAKNDLTNFINLKTLSGSVTRCRFRSLKNHLYVQDAQRLIGQLKKNTDGQENRTAKIPFSVFQVKDQASLHELFSWPQFNQTSLPLLQAVESITKSMPLVEFKSCSSVNTDLPVDSHTKVHLSSSDITCTRHFYASKKMDFENKACYFERIVIPYGSVVFEAFQIRYQTNYQLHYSYTNSFIPNNTQKELEIHPLLPQFPSQPDQDQDKKSSSSTSPPLFQKFRIQQIEKPTQMTEKRRKVFETQTLQSSMSRIADMVPNKYNKASETINVVKVCARCRTNNSPEWRRGPDGNKTKVCAMPVV</sequence>
<feature type="region of interest" description="Disordered" evidence="2">
    <location>
        <begin position="228"/>
        <end position="249"/>
    </location>
</feature>
<protein>
    <recommendedName>
        <fullName evidence="3">GATA-type domain-containing protein</fullName>
    </recommendedName>
</protein>
<dbReference type="Proteomes" id="UP000717996">
    <property type="component" value="Unassembled WGS sequence"/>
</dbReference>
<keyword evidence="1" id="KW-0863">Zinc-finger</keyword>
<organism evidence="4 5">
    <name type="scientific">Rhizopus oryzae</name>
    <name type="common">Mucormycosis agent</name>
    <name type="synonym">Rhizopus arrhizus var. delemar</name>
    <dbReference type="NCBI Taxonomy" id="64495"/>
    <lineage>
        <taxon>Eukaryota</taxon>
        <taxon>Fungi</taxon>
        <taxon>Fungi incertae sedis</taxon>
        <taxon>Mucoromycota</taxon>
        <taxon>Mucoromycotina</taxon>
        <taxon>Mucoromycetes</taxon>
        <taxon>Mucorales</taxon>
        <taxon>Mucorineae</taxon>
        <taxon>Rhizopodaceae</taxon>
        <taxon>Rhizopus</taxon>
    </lineage>
</organism>
<evidence type="ECO:0000259" key="3">
    <source>
        <dbReference type="PROSITE" id="PS50114"/>
    </source>
</evidence>